<feature type="compositionally biased region" description="Low complexity" evidence="13">
    <location>
        <begin position="21"/>
        <end position="30"/>
    </location>
</feature>
<keyword evidence="5 12" id="KW-0633">Potassium transport</keyword>
<keyword evidence="11 12" id="KW-0472">Membrane</keyword>
<dbReference type="EMBL" id="BAAAPZ010000008">
    <property type="protein sequence ID" value="GAA2098517.1"/>
    <property type="molecule type" value="Genomic_DNA"/>
</dbReference>
<dbReference type="Pfam" id="PF22776">
    <property type="entry name" value="K_trans_C"/>
    <property type="match status" value="1"/>
</dbReference>
<comment type="caution">
    <text evidence="16">The sequence shown here is derived from an EMBL/GenBank/DDBJ whole genome shotgun (WGS) entry which is preliminary data.</text>
</comment>
<evidence type="ECO:0000256" key="6">
    <source>
        <dbReference type="ARBA" id="ARBA00022692"/>
    </source>
</evidence>
<feature type="transmembrane region" description="Helical" evidence="12">
    <location>
        <begin position="457"/>
        <end position="478"/>
    </location>
</feature>
<evidence type="ECO:0000256" key="9">
    <source>
        <dbReference type="ARBA" id="ARBA00022989"/>
    </source>
</evidence>
<feature type="domain" description="K+ potassium transporter C-terminal" evidence="15">
    <location>
        <begin position="508"/>
        <end position="678"/>
    </location>
</feature>
<reference evidence="16 17" key="1">
    <citation type="journal article" date="2019" name="Int. J. Syst. Evol. Microbiol.">
        <title>The Global Catalogue of Microorganisms (GCM) 10K type strain sequencing project: providing services to taxonomists for standard genome sequencing and annotation.</title>
        <authorList>
            <consortium name="The Broad Institute Genomics Platform"/>
            <consortium name="The Broad Institute Genome Sequencing Center for Infectious Disease"/>
            <person name="Wu L."/>
            <person name="Ma J."/>
        </authorList>
    </citation>
    <scope>NUCLEOTIDE SEQUENCE [LARGE SCALE GENOMIC DNA]</scope>
    <source>
        <strain evidence="16 17">JCM 15900</strain>
    </source>
</reference>
<evidence type="ECO:0000256" key="3">
    <source>
        <dbReference type="ARBA" id="ARBA00022448"/>
    </source>
</evidence>
<dbReference type="InterPro" id="IPR053952">
    <property type="entry name" value="K_trans_C"/>
</dbReference>
<keyword evidence="17" id="KW-1185">Reference proteome</keyword>
<accession>A0ABN2WTC4</accession>
<evidence type="ECO:0000256" key="7">
    <source>
        <dbReference type="ARBA" id="ARBA00022847"/>
    </source>
</evidence>
<keyword evidence="6 12" id="KW-0812">Transmembrane</keyword>
<dbReference type="Proteomes" id="UP001500984">
    <property type="component" value="Unassembled WGS sequence"/>
</dbReference>
<proteinExistence type="inferred from homology"/>
<dbReference type="InterPro" id="IPR023051">
    <property type="entry name" value="Kup"/>
</dbReference>
<evidence type="ECO:0000313" key="17">
    <source>
        <dbReference type="Proteomes" id="UP001500984"/>
    </source>
</evidence>
<protein>
    <recommendedName>
        <fullName evidence="12">Probable potassium transport system protein Kup</fullName>
    </recommendedName>
</protein>
<organism evidence="16 17">
    <name type="scientific">Brevibacterium salitolerans</name>
    <dbReference type="NCBI Taxonomy" id="1403566"/>
    <lineage>
        <taxon>Bacteria</taxon>
        <taxon>Bacillati</taxon>
        <taxon>Actinomycetota</taxon>
        <taxon>Actinomycetes</taxon>
        <taxon>Micrococcales</taxon>
        <taxon>Brevibacteriaceae</taxon>
        <taxon>Brevibacterium</taxon>
    </lineage>
</organism>
<feature type="compositionally biased region" description="Basic residues" evidence="13">
    <location>
        <begin position="1"/>
        <end position="16"/>
    </location>
</feature>
<comment type="similarity">
    <text evidence="2 12">Belongs to the HAK/KUP transporter (TC 2.A.72) family.</text>
</comment>
<keyword evidence="3 12" id="KW-0813">Transport</keyword>
<dbReference type="PANTHER" id="PTHR30540">
    <property type="entry name" value="OSMOTIC STRESS POTASSIUM TRANSPORTER"/>
    <property type="match status" value="1"/>
</dbReference>
<evidence type="ECO:0000256" key="4">
    <source>
        <dbReference type="ARBA" id="ARBA00022475"/>
    </source>
</evidence>
<evidence type="ECO:0000313" key="16">
    <source>
        <dbReference type="EMBL" id="GAA2098517.1"/>
    </source>
</evidence>
<evidence type="ECO:0000256" key="12">
    <source>
        <dbReference type="HAMAP-Rule" id="MF_01522"/>
    </source>
</evidence>
<dbReference type="PANTHER" id="PTHR30540:SF79">
    <property type="entry name" value="LOW AFFINITY POTASSIUM TRANSPORT SYSTEM PROTEIN KUP"/>
    <property type="match status" value="1"/>
</dbReference>
<gene>
    <name evidence="12" type="primary">kup</name>
    <name evidence="16" type="ORF">GCM10009823_19820</name>
</gene>
<feature type="region of interest" description="Disordered" evidence="13">
    <location>
        <begin position="1"/>
        <end position="39"/>
    </location>
</feature>
<feature type="transmembrane region" description="Helical" evidence="12">
    <location>
        <begin position="173"/>
        <end position="191"/>
    </location>
</feature>
<feature type="transmembrane region" description="Helical" evidence="12">
    <location>
        <begin position="279"/>
        <end position="303"/>
    </location>
</feature>
<dbReference type="InterPro" id="IPR003855">
    <property type="entry name" value="K+_transporter"/>
</dbReference>
<feature type="transmembrane region" description="Helical" evidence="12">
    <location>
        <begin position="43"/>
        <end position="62"/>
    </location>
</feature>
<comment type="subcellular location">
    <subcellularLocation>
        <location evidence="12">Cell membrane</location>
        <topology evidence="12">Multi-pass membrane protein</topology>
    </subcellularLocation>
    <subcellularLocation>
        <location evidence="1">Membrane</location>
        <topology evidence="1">Multi-pass membrane protein</topology>
    </subcellularLocation>
</comment>
<evidence type="ECO:0000259" key="15">
    <source>
        <dbReference type="Pfam" id="PF22776"/>
    </source>
</evidence>
<evidence type="ECO:0000259" key="14">
    <source>
        <dbReference type="Pfam" id="PF02705"/>
    </source>
</evidence>
<dbReference type="RefSeq" id="WP_344337045.1">
    <property type="nucleotide sequence ID" value="NZ_BAAAPZ010000008.1"/>
</dbReference>
<evidence type="ECO:0000256" key="8">
    <source>
        <dbReference type="ARBA" id="ARBA00022958"/>
    </source>
</evidence>
<evidence type="ECO:0000256" key="10">
    <source>
        <dbReference type="ARBA" id="ARBA00023065"/>
    </source>
</evidence>
<dbReference type="Pfam" id="PF02705">
    <property type="entry name" value="K_trans"/>
    <property type="match status" value="1"/>
</dbReference>
<feature type="transmembrane region" description="Helical" evidence="12">
    <location>
        <begin position="203"/>
        <end position="224"/>
    </location>
</feature>
<comment type="function">
    <text evidence="12">Transport of potassium into the cell. Likely operates as a K(+):H(+) symporter.</text>
</comment>
<evidence type="ECO:0000256" key="11">
    <source>
        <dbReference type="ARBA" id="ARBA00023136"/>
    </source>
</evidence>
<evidence type="ECO:0000256" key="2">
    <source>
        <dbReference type="ARBA" id="ARBA00007019"/>
    </source>
</evidence>
<comment type="catalytic activity">
    <reaction evidence="12">
        <text>K(+)(in) + H(+)(in) = K(+)(out) + H(+)(out)</text>
        <dbReference type="Rhea" id="RHEA:28490"/>
        <dbReference type="ChEBI" id="CHEBI:15378"/>
        <dbReference type="ChEBI" id="CHEBI:29103"/>
    </reaction>
</comment>
<evidence type="ECO:0000256" key="13">
    <source>
        <dbReference type="SAM" id="MobiDB-lite"/>
    </source>
</evidence>
<keyword evidence="7 12" id="KW-0769">Symport</keyword>
<feature type="transmembrane region" description="Helical" evidence="12">
    <location>
        <begin position="371"/>
        <end position="392"/>
    </location>
</feature>
<keyword evidence="10 12" id="KW-0406">Ion transport</keyword>
<keyword evidence="8 12" id="KW-0630">Potassium</keyword>
<name>A0ABN2WTC4_9MICO</name>
<dbReference type="InterPro" id="IPR053951">
    <property type="entry name" value="K_trans_N"/>
</dbReference>
<keyword evidence="4 12" id="KW-1003">Cell membrane</keyword>
<feature type="transmembrane region" description="Helical" evidence="12">
    <location>
        <begin position="398"/>
        <end position="419"/>
    </location>
</feature>
<evidence type="ECO:0000256" key="5">
    <source>
        <dbReference type="ARBA" id="ARBA00022538"/>
    </source>
</evidence>
<feature type="transmembrane region" description="Helical" evidence="12">
    <location>
        <begin position="323"/>
        <end position="350"/>
    </location>
</feature>
<feature type="transmembrane region" description="Helical" evidence="12">
    <location>
        <begin position="244"/>
        <end position="267"/>
    </location>
</feature>
<sequence>MSPTRRTPRTGTRHKAHDSEGTAAAAPGTAPDDRTARGRGGSAAVIGSLGVVFGDIGTSPLYAMRTAFSMDHNAVAPTPANVYGIISLVLWTLTLIVTVKYVLLVTRADNDGQGGILALVALLRRRITGRRGVLVVTALGMLGAALFYGDSVITPAISVLSAAEGLTTLSPGLQPLVVPVSAGILALLFAVQPFGTGKVGRAFGPVMLGWFLVMAALGVPHVLAHPEILMSLSPHWAVELMLRQPFAAFVLLGAVVLTVTGAEALYADLGHFGARAVRTAWLAVALPALALVYLGQGASVLTAPASASDPFFRLAPSALQAPLLVLAMAATVIASQAVISGAFSVTRQAIRLGLLPRLTVRHASAREEGQIYLPTVNWALFAGVMSLVLVFSSSERLAGAYGLAVTGTLLLESAIFLVFARAVWGWGPWRIAAYVCAVGLLECLLFAANTVKLLVGGWLPLLVAGIVLVLMVTWRQGYGRVAAERRRIEGPLLPFVQALAEEPIARPPGTAVFPHPDARTAPLAMVQCVRSLRALPGNVVLVRLVDANVPHVPAEQRIRVEDLGRAAGGGAAGSAHRSVTPSRCGIVRVTVSVGFTDSPDIPRSLALAARQLEEAGIALDLDEVRYFLSVLALQPRRTHRLREWRQKLFLALEKNQADRTEAFRLPPDRTIVLGSELEV</sequence>
<feature type="transmembrane region" description="Helical" evidence="12">
    <location>
        <begin position="82"/>
        <end position="103"/>
    </location>
</feature>
<evidence type="ECO:0000256" key="1">
    <source>
        <dbReference type="ARBA" id="ARBA00004141"/>
    </source>
</evidence>
<feature type="transmembrane region" description="Helical" evidence="12">
    <location>
        <begin position="132"/>
        <end position="153"/>
    </location>
</feature>
<feature type="domain" description="K+ potassium transporter integral membrane" evidence="14">
    <location>
        <begin position="45"/>
        <end position="486"/>
    </location>
</feature>
<feature type="transmembrane region" description="Helical" evidence="12">
    <location>
        <begin position="431"/>
        <end position="451"/>
    </location>
</feature>
<keyword evidence="9 12" id="KW-1133">Transmembrane helix</keyword>
<dbReference type="HAMAP" id="MF_01522">
    <property type="entry name" value="Kup"/>
    <property type="match status" value="1"/>
</dbReference>